<evidence type="ECO:0000313" key="15">
    <source>
        <dbReference type="RefSeq" id="XP_021866780.1"/>
    </source>
</evidence>
<dbReference type="GeneID" id="110805477"/>
<evidence type="ECO:0000256" key="2">
    <source>
        <dbReference type="ARBA" id="ARBA00023015"/>
    </source>
</evidence>
<dbReference type="GO" id="GO:0045893">
    <property type="term" value="P:positive regulation of DNA-templated transcription"/>
    <property type="evidence" value="ECO:0000318"/>
    <property type="project" value="GO_Central"/>
</dbReference>
<dbReference type="InterPro" id="IPR003106">
    <property type="entry name" value="Leu_zip_homeo"/>
</dbReference>
<evidence type="ECO:0000256" key="3">
    <source>
        <dbReference type="ARBA" id="ARBA00023125"/>
    </source>
</evidence>
<keyword evidence="11" id="KW-0175">Coiled coil</keyword>
<dbReference type="Pfam" id="PF02183">
    <property type="entry name" value="HALZ"/>
    <property type="match status" value="1"/>
</dbReference>
<evidence type="ECO:0000256" key="8">
    <source>
        <dbReference type="PROSITE-ProRule" id="PRU00108"/>
    </source>
</evidence>
<organism evidence="14 15">
    <name type="scientific">Spinacia oleracea</name>
    <name type="common">Spinach</name>
    <dbReference type="NCBI Taxonomy" id="3562"/>
    <lineage>
        <taxon>Eukaryota</taxon>
        <taxon>Viridiplantae</taxon>
        <taxon>Streptophyta</taxon>
        <taxon>Embryophyta</taxon>
        <taxon>Tracheophyta</taxon>
        <taxon>Spermatophyta</taxon>
        <taxon>Magnoliopsida</taxon>
        <taxon>eudicotyledons</taxon>
        <taxon>Gunneridae</taxon>
        <taxon>Pentapetalae</taxon>
        <taxon>Caryophyllales</taxon>
        <taxon>Chenopodiaceae</taxon>
        <taxon>Chenopodioideae</taxon>
        <taxon>Anserineae</taxon>
        <taxon>Spinacia</taxon>
    </lineage>
</organism>
<gene>
    <name evidence="15" type="primary">LOC110805477</name>
</gene>
<evidence type="ECO:0000256" key="1">
    <source>
        <dbReference type="ARBA" id="ARBA00004123"/>
    </source>
</evidence>
<dbReference type="InterPro" id="IPR045224">
    <property type="entry name" value="HDZip_class_I_plant"/>
</dbReference>
<name>A0A9R0JHU2_SPIOL</name>
<dbReference type="Proteomes" id="UP000813463">
    <property type="component" value="Chromosome 1"/>
</dbReference>
<dbReference type="CDD" id="cd00086">
    <property type="entry name" value="homeodomain"/>
    <property type="match status" value="1"/>
</dbReference>
<evidence type="ECO:0000256" key="5">
    <source>
        <dbReference type="ARBA" id="ARBA00023163"/>
    </source>
</evidence>
<dbReference type="PANTHER" id="PTHR24326:SF497">
    <property type="entry name" value="HOMEOBOX-LEUCINE ZIPPER PROTEIN HAT5"/>
    <property type="match status" value="1"/>
</dbReference>
<protein>
    <recommendedName>
        <fullName evidence="10">Homeobox-leucine zipper protein</fullName>
    </recommendedName>
    <alternativeName>
        <fullName evidence="10">HD-ZIP protein</fullName>
    </alternativeName>
    <alternativeName>
        <fullName evidence="10">Homeodomain transcription factor</fullName>
    </alternativeName>
</protein>
<reference evidence="14" key="1">
    <citation type="journal article" date="2021" name="Nat. Commun.">
        <title>Genomic analyses provide insights into spinach domestication and the genetic basis of agronomic traits.</title>
        <authorList>
            <person name="Cai X."/>
            <person name="Sun X."/>
            <person name="Xu C."/>
            <person name="Sun H."/>
            <person name="Wang X."/>
            <person name="Ge C."/>
            <person name="Zhang Z."/>
            <person name="Wang Q."/>
            <person name="Fei Z."/>
            <person name="Jiao C."/>
            <person name="Wang Q."/>
        </authorList>
    </citation>
    <scope>NUCLEOTIDE SEQUENCE [LARGE SCALE GENOMIC DNA]</scope>
    <source>
        <strain evidence="14">cv. Varoflay</strain>
    </source>
</reference>
<comment type="similarity">
    <text evidence="7 10">Belongs to the HD-ZIP homeobox family. Class I subfamily.</text>
</comment>
<dbReference type="InterPro" id="IPR000047">
    <property type="entry name" value="HTH_motif"/>
</dbReference>
<keyword evidence="3 8" id="KW-0238">DNA-binding</keyword>
<dbReference type="OrthoDB" id="6159439at2759"/>
<keyword evidence="6 8" id="KW-0539">Nucleus</keyword>
<evidence type="ECO:0000256" key="9">
    <source>
        <dbReference type="RuleBase" id="RU000682"/>
    </source>
</evidence>
<evidence type="ECO:0000313" key="14">
    <source>
        <dbReference type="Proteomes" id="UP000813463"/>
    </source>
</evidence>
<proteinExistence type="inferred from homology"/>
<evidence type="ECO:0000256" key="11">
    <source>
        <dbReference type="SAM" id="Coils"/>
    </source>
</evidence>
<feature type="DNA-binding region" description="Homeobox" evidence="8">
    <location>
        <begin position="66"/>
        <end position="125"/>
    </location>
</feature>
<accession>A0A9R0JHU2</accession>
<evidence type="ECO:0000256" key="7">
    <source>
        <dbReference type="ARBA" id="ARBA00025748"/>
    </source>
</evidence>
<dbReference type="FunFam" id="1.10.10.60:FF:000144">
    <property type="entry name" value="homeobox-leucine zipper protein ATHB-6-like"/>
    <property type="match status" value="1"/>
</dbReference>
<keyword evidence="5 10" id="KW-0804">Transcription</keyword>
<feature type="domain" description="Homeobox" evidence="13">
    <location>
        <begin position="64"/>
        <end position="124"/>
    </location>
</feature>
<evidence type="ECO:0000259" key="13">
    <source>
        <dbReference type="PROSITE" id="PS50071"/>
    </source>
</evidence>
<feature type="coiled-coil region" evidence="11">
    <location>
        <begin position="116"/>
        <end position="171"/>
    </location>
</feature>
<dbReference type="GO" id="GO:0043565">
    <property type="term" value="F:sequence-specific DNA binding"/>
    <property type="evidence" value="ECO:0000318"/>
    <property type="project" value="GO_Central"/>
</dbReference>
<dbReference type="Gene3D" id="1.10.10.60">
    <property type="entry name" value="Homeodomain-like"/>
    <property type="match status" value="1"/>
</dbReference>
<keyword evidence="4 8" id="KW-0371">Homeobox</keyword>
<keyword evidence="14" id="KW-1185">Reference proteome</keyword>
<dbReference type="GO" id="GO:0005634">
    <property type="term" value="C:nucleus"/>
    <property type="evidence" value="ECO:0000318"/>
    <property type="project" value="GO_Central"/>
</dbReference>
<comment type="function">
    <text evidence="10">Transcription factor.</text>
</comment>
<dbReference type="RefSeq" id="XP_021866780.1">
    <property type="nucleotide sequence ID" value="XM_022011088.2"/>
</dbReference>
<dbReference type="SMART" id="SM00389">
    <property type="entry name" value="HOX"/>
    <property type="match status" value="1"/>
</dbReference>
<sequence>MERDLDSGSLFFDSLANRTNMLFLGNTNLIFPGIRTTMINMDKKRPFLNLPDEMINDDGYYFDEQLPEKKRRLTPEQVVLLEKCFDEEKKVEQERKSELAKKLGLQPRQVAVWFQNRRARSKSKQLERDLDALKASHHTLLSEYQSRLKERDLLKSKVDSLKEKLQSIKGEIEGPITSPIESLQVDGPTIQAQQQLSKIEDRSSSGSGDSAVVNEENNPQNMIDSGTSYFDCHPPSPYMVAVQSEEDDISIDGRTNFSNIITVAATVANDSDHHQLHEEEEEVGQGFGWWVWA</sequence>
<dbReference type="KEGG" id="soe:110805477"/>
<dbReference type="AlphaFoldDB" id="A0A9R0JHU2"/>
<evidence type="ECO:0000256" key="4">
    <source>
        <dbReference type="ARBA" id="ARBA00023155"/>
    </source>
</evidence>
<dbReference type="GO" id="GO:0000976">
    <property type="term" value="F:transcription cis-regulatory region binding"/>
    <property type="evidence" value="ECO:0007669"/>
    <property type="project" value="UniProtKB-ARBA"/>
</dbReference>
<dbReference type="Pfam" id="PF00046">
    <property type="entry name" value="Homeodomain"/>
    <property type="match status" value="1"/>
</dbReference>
<dbReference type="InterPro" id="IPR001356">
    <property type="entry name" value="HD"/>
</dbReference>
<reference evidence="15" key="2">
    <citation type="submission" date="2025-08" db="UniProtKB">
        <authorList>
            <consortium name="RefSeq"/>
        </authorList>
    </citation>
    <scope>IDENTIFICATION</scope>
    <source>
        <tissue evidence="15">Leaf</tissue>
    </source>
</reference>
<feature type="region of interest" description="Disordered" evidence="12">
    <location>
        <begin position="186"/>
        <end position="219"/>
    </location>
</feature>
<dbReference type="PROSITE" id="PS50071">
    <property type="entry name" value="HOMEOBOX_2"/>
    <property type="match status" value="1"/>
</dbReference>
<dbReference type="SUPFAM" id="SSF46689">
    <property type="entry name" value="Homeodomain-like"/>
    <property type="match status" value="1"/>
</dbReference>
<evidence type="ECO:0000256" key="10">
    <source>
        <dbReference type="RuleBase" id="RU369038"/>
    </source>
</evidence>
<dbReference type="InterPro" id="IPR017970">
    <property type="entry name" value="Homeobox_CS"/>
</dbReference>
<dbReference type="GO" id="GO:0000981">
    <property type="term" value="F:DNA-binding transcription factor activity, RNA polymerase II-specific"/>
    <property type="evidence" value="ECO:0007669"/>
    <property type="project" value="UniProtKB-UniRule"/>
</dbReference>
<dbReference type="PANTHER" id="PTHR24326">
    <property type="entry name" value="HOMEOBOX-LEUCINE ZIPPER PROTEIN"/>
    <property type="match status" value="1"/>
</dbReference>
<evidence type="ECO:0000256" key="12">
    <source>
        <dbReference type="SAM" id="MobiDB-lite"/>
    </source>
</evidence>
<comment type="subcellular location">
    <subcellularLocation>
        <location evidence="1 8 9">Nucleus</location>
    </subcellularLocation>
</comment>
<keyword evidence="2 10" id="KW-0805">Transcription regulation</keyword>
<dbReference type="InterPro" id="IPR009057">
    <property type="entry name" value="Homeodomain-like_sf"/>
</dbReference>
<dbReference type="PROSITE" id="PS00027">
    <property type="entry name" value="HOMEOBOX_1"/>
    <property type="match status" value="1"/>
</dbReference>
<evidence type="ECO:0000256" key="6">
    <source>
        <dbReference type="ARBA" id="ARBA00023242"/>
    </source>
</evidence>
<dbReference type="PRINTS" id="PR00031">
    <property type="entry name" value="HTHREPRESSR"/>
</dbReference>